<evidence type="ECO:0000313" key="2">
    <source>
        <dbReference type="EMBL" id="EIJ72908.1"/>
    </source>
</evidence>
<keyword evidence="1" id="KW-1133">Transmembrane helix</keyword>
<comment type="caution">
    <text evidence="2">The sequence shown here is derived from an EMBL/GenBank/DDBJ whole genome shotgun (WGS) entry which is preliminary data.</text>
</comment>
<dbReference type="EMBL" id="AJSW01000008">
    <property type="protein sequence ID" value="EIJ72908.1"/>
    <property type="molecule type" value="Genomic_DNA"/>
</dbReference>
<protein>
    <submittedName>
        <fullName evidence="2">Uncharacterized protein</fullName>
    </submittedName>
</protein>
<proteinExistence type="predicted"/>
<keyword evidence="3" id="KW-1185">Reference proteome</keyword>
<keyword evidence="1" id="KW-0812">Transmembrane</keyword>
<reference evidence="2 3" key="1">
    <citation type="submission" date="2012-02" db="EMBL/GenBank/DDBJ databases">
        <authorList>
            <person name="Harkins D.M."/>
            <person name="Madupu R."/>
            <person name="Durkin A.S."/>
            <person name="Torralba M."/>
            <person name="Methe B."/>
            <person name="Sutton G.G."/>
            <person name="Nelson K.E."/>
        </authorList>
    </citation>
    <scope>NUCLEOTIDE SEQUENCE [LARGE SCALE GENOMIC DNA]</scope>
    <source>
        <strain evidence="2 3">HK385</strain>
    </source>
</reference>
<sequence>MKQSTPRKGHSLLFPLFIFVVINLIVFSLSRLSLGLWQAERVNAVDGWSQLILQGFRIDVSALCWLFGLPALFSVLLLSNNVIGKIWQAVLRIWLTVGSVFILFMEVATPNFIETFDLRPNRLFIEYLTYQKKCLRCLFTGI</sequence>
<feature type="transmembrane region" description="Helical" evidence="1">
    <location>
        <begin position="56"/>
        <end position="78"/>
    </location>
</feature>
<accession>A0ABP2P4C2</accession>
<feature type="transmembrane region" description="Helical" evidence="1">
    <location>
        <begin position="90"/>
        <end position="113"/>
    </location>
</feature>
<evidence type="ECO:0000313" key="3">
    <source>
        <dbReference type="Proteomes" id="UP000003016"/>
    </source>
</evidence>
<evidence type="ECO:0000256" key="1">
    <source>
        <dbReference type="SAM" id="Phobius"/>
    </source>
</evidence>
<gene>
    <name evidence="2" type="ORF">HMPREF1050_0175</name>
</gene>
<feature type="transmembrane region" description="Helical" evidence="1">
    <location>
        <begin position="12"/>
        <end position="36"/>
    </location>
</feature>
<dbReference type="Proteomes" id="UP000003016">
    <property type="component" value="Unassembled WGS sequence"/>
</dbReference>
<name>A0ABP2P4C2_HAEPH</name>
<organism evidence="2 3">
    <name type="scientific">Haemophilus parahaemolyticus HK385</name>
    <dbReference type="NCBI Taxonomy" id="1095744"/>
    <lineage>
        <taxon>Bacteria</taxon>
        <taxon>Pseudomonadati</taxon>
        <taxon>Pseudomonadota</taxon>
        <taxon>Gammaproteobacteria</taxon>
        <taxon>Pasteurellales</taxon>
        <taxon>Pasteurellaceae</taxon>
        <taxon>Haemophilus</taxon>
    </lineage>
</organism>
<keyword evidence="1" id="KW-0472">Membrane</keyword>